<evidence type="ECO:0000313" key="1">
    <source>
        <dbReference type="EMBL" id="EKT64755.1"/>
    </source>
</evidence>
<reference evidence="1 2" key="1">
    <citation type="journal article" date="2012" name="BMC Genomics">
        <title>Comparative genomics of bacteria in the genus Providencia isolated from wild Drosophila melanogaster.</title>
        <authorList>
            <person name="Galac M.R."/>
            <person name="Lazzaro B.P."/>
        </authorList>
    </citation>
    <scope>NUCLEOTIDE SEQUENCE [LARGE SCALE GENOMIC DNA]</scope>
    <source>
        <strain evidence="1 2">DSM 19968</strain>
    </source>
</reference>
<evidence type="ECO:0000313" key="2">
    <source>
        <dbReference type="Proteomes" id="UP000009336"/>
    </source>
</evidence>
<name>K8X8K6_9GAMM</name>
<dbReference type="Proteomes" id="UP000009336">
    <property type="component" value="Unassembled WGS sequence"/>
</dbReference>
<sequence>MSDIYSLVSYGKWCAWKDRLQLENINMPGIYAIIRTHDDYSGKDFCWTDPISYIGMSVSKGGLANRLYQFQRSVTGNTGHSGGNSIKKEFNESTIGFYDLENQQWNDGHKLFVCIQTVIINPEDKFPEQLIKKGHVANLEYLALSKFAALNGNELPKYNRANSKNYF</sequence>
<keyword evidence="2" id="KW-1185">Reference proteome</keyword>
<dbReference type="HOGENOM" id="CLU_1593106_0_0_6"/>
<protein>
    <recommendedName>
        <fullName evidence="3">GIY-YIG domain-containing protein</fullName>
    </recommendedName>
</protein>
<accession>K8X8K6</accession>
<dbReference type="EMBL" id="AKKL01000006">
    <property type="protein sequence ID" value="EKT64755.1"/>
    <property type="molecule type" value="Genomic_DNA"/>
</dbReference>
<proteinExistence type="predicted"/>
<organism evidence="1 2">
    <name type="scientific">Providencia burhodogranariea DSM 19968</name>
    <dbReference type="NCBI Taxonomy" id="1141662"/>
    <lineage>
        <taxon>Bacteria</taxon>
        <taxon>Pseudomonadati</taxon>
        <taxon>Pseudomonadota</taxon>
        <taxon>Gammaproteobacteria</taxon>
        <taxon>Enterobacterales</taxon>
        <taxon>Morganellaceae</taxon>
        <taxon>Providencia</taxon>
    </lineage>
</organism>
<comment type="caution">
    <text evidence="1">The sequence shown here is derived from an EMBL/GenBank/DDBJ whole genome shotgun (WGS) entry which is preliminary data.</text>
</comment>
<dbReference type="AlphaFoldDB" id="K8X8K6"/>
<evidence type="ECO:0008006" key="3">
    <source>
        <dbReference type="Google" id="ProtNLM"/>
    </source>
</evidence>
<gene>
    <name evidence="1" type="ORF">OOA_01987</name>
</gene>
<dbReference type="eggNOG" id="ENOG5032SJS">
    <property type="taxonomic scope" value="Bacteria"/>
</dbReference>
<dbReference type="PATRIC" id="fig|1141662.3.peg.404"/>